<dbReference type="EMBL" id="CAJVQA010004743">
    <property type="protein sequence ID" value="CAG8605381.1"/>
    <property type="molecule type" value="Genomic_DNA"/>
</dbReference>
<feature type="domain" description="EF-hand" evidence="4">
    <location>
        <begin position="5"/>
        <end position="40"/>
    </location>
</feature>
<dbReference type="InterPro" id="IPR011992">
    <property type="entry name" value="EF-hand-dom_pair"/>
</dbReference>
<evidence type="ECO:0000256" key="2">
    <source>
        <dbReference type="ARBA" id="ARBA00022737"/>
    </source>
</evidence>
<feature type="domain" description="EF-hand" evidence="4">
    <location>
        <begin position="43"/>
        <end position="78"/>
    </location>
</feature>
<dbReference type="InterPro" id="IPR018247">
    <property type="entry name" value="EF_Hand_1_Ca_BS"/>
</dbReference>
<dbReference type="Pfam" id="PF13499">
    <property type="entry name" value="EF-hand_7"/>
    <property type="match status" value="2"/>
</dbReference>
<dbReference type="SUPFAM" id="SSF47473">
    <property type="entry name" value="EF-hand"/>
    <property type="match status" value="1"/>
</dbReference>
<dbReference type="InterPro" id="IPR002048">
    <property type="entry name" value="EF_hand_dom"/>
</dbReference>
<name>A0A9N9CKT3_9GLOM</name>
<dbReference type="InterPro" id="IPR051581">
    <property type="entry name" value="Ca-bind"/>
</dbReference>
<keyword evidence="3" id="KW-0106">Calcium</keyword>
<evidence type="ECO:0000256" key="1">
    <source>
        <dbReference type="ARBA" id="ARBA00022723"/>
    </source>
</evidence>
<accession>A0A9N9CKT3</accession>
<dbReference type="PROSITE" id="PS50222">
    <property type="entry name" value="EF_HAND_2"/>
    <property type="match status" value="4"/>
</dbReference>
<dbReference type="AlphaFoldDB" id="A0A9N9CKT3"/>
<dbReference type="PANTHER" id="PTHR34524:SF6">
    <property type="entry name" value="CALCYPHOSINE LIKE"/>
    <property type="match status" value="1"/>
</dbReference>
<gene>
    <name evidence="5" type="ORF">CPELLU_LOCUS7192</name>
</gene>
<sequence length="137" mass="15953">MADKLTKEEIEKLFKSFDTNGNGKLSYNEIESAALRAYPQFKDKKKVIMRAYKAADKSKDGYVEIEEFSCLLDSLNHYYELYEIFQKVDKDKDGRINLDDFKYGSKFMKLNGLSDNELKEEFDKIDANKGGIILFDE</sequence>
<dbReference type="SMART" id="SM00054">
    <property type="entry name" value="EFh"/>
    <property type="match status" value="3"/>
</dbReference>
<feature type="domain" description="EF-hand" evidence="4">
    <location>
        <begin position="113"/>
        <end position="137"/>
    </location>
</feature>
<dbReference type="Proteomes" id="UP000789759">
    <property type="component" value="Unassembled WGS sequence"/>
</dbReference>
<evidence type="ECO:0000256" key="3">
    <source>
        <dbReference type="ARBA" id="ARBA00022837"/>
    </source>
</evidence>
<dbReference type="OrthoDB" id="26525at2759"/>
<dbReference type="GO" id="GO:0005509">
    <property type="term" value="F:calcium ion binding"/>
    <property type="evidence" value="ECO:0007669"/>
    <property type="project" value="InterPro"/>
</dbReference>
<feature type="domain" description="EF-hand" evidence="4">
    <location>
        <begin position="80"/>
        <end position="111"/>
    </location>
</feature>
<dbReference type="PANTHER" id="PTHR34524">
    <property type="entry name" value="CALCYPHOSIN"/>
    <property type="match status" value="1"/>
</dbReference>
<reference evidence="5" key="1">
    <citation type="submission" date="2021-06" db="EMBL/GenBank/DDBJ databases">
        <authorList>
            <person name="Kallberg Y."/>
            <person name="Tangrot J."/>
            <person name="Rosling A."/>
        </authorList>
    </citation>
    <scope>NUCLEOTIDE SEQUENCE</scope>
    <source>
        <strain evidence="5">FL966</strain>
    </source>
</reference>
<evidence type="ECO:0000313" key="6">
    <source>
        <dbReference type="Proteomes" id="UP000789759"/>
    </source>
</evidence>
<protein>
    <submittedName>
        <fullName evidence="5">17213_t:CDS:1</fullName>
    </submittedName>
</protein>
<evidence type="ECO:0000313" key="5">
    <source>
        <dbReference type="EMBL" id="CAG8605381.1"/>
    </source>
</evidence>
<proteinExistence type="predicted"/>
<dbReference type="Gene3D" id="1.10.238.10">
    <property type="entry name" value="EF-hand"/>
    <property type="match status" value="1"/>
</dbReference>
<keyword evidence="1" id="KW-0479">Metal-binding</keyword>
<comment type="caution">
    <text evidence="5">The sequence shown here is derived from an EMBL/GenBank/DDBJ whole genome shotgun (WGS) entry which is preliminary data.</text>
</comment>
<feature type="non-terminal residue" evidence="5">
    <location>
        <position position="1"/>
    </location>
</feature>
<keyword evidence="2" id="KW-0677">Repeat</keyword>
<keyword evidence="6" id="KW-1185">Reference proteome</keyword>
<organism evidence="5 6">
    <name type="scientific">Cetraspora pellucida</name>
    <dbReference type="NCBI Taxonomy" id="1433469"/>
    <lineage>
        <taxon>Eukaryota</taxon>
        <taxon>Fungi</taxon>
        <taxon>Fungi incertae sedis</taxon>
        <taxon>Mucoromycota</taxon>
        <taxon>Glomeromycotina</taxon>
        <taxon>Glomeromycetes</taxon>
        <taxon>Diversisporales</taxon>
        <taxon>Gigasporaceae</taxon>
        <taxon>Cetraspora</taxon>
    </lineage>
</organism>
<evidence type="ECO:0000259" key="4">
    <source>
        <dbReference type="PROSITE" id="PS50222"/>
    </source>
</evidence>
<dbReference type="PROSITE" id="PS00018">
    <property type="entry name" value="EF_HAND_1"/>
    <property type="match status" value="3"/>
</dbReference>